<organism evidence="1 2">
    <name type="scientific">Orchesella dallaii</name>
    <dbReference type="NCBI Taxonomy" id="48710"/>
    <lineage>
        <taxon>Eukaryota</taxon>
        <taxon>Metazoa</taxon>
        <taxon>Ecdysozoa</taxon>
        <taxon>Arthropoda</taxon>
        <taxon>Hexapoda</taxon>
        <taxon>Collembola</taxon>
        <taxon>Entomobryomorpha</taxon>
        <taxon>Entomobryoidea</taxon>
        <taxon>Orchesellidae</taxon>
        <taxon>Orchesellinae</taxon>
        <taxon>Orchesella</taxon>
    </lineage>
</organism>
<name>A0ABP1PII2_9HEXA</name>
<keyword evidence="2" id="KW-1185">Reference proteome</keyword>
<proteinExistence type="predicted"/>
<evidence type="ECO:0000313" key="1">
    <source>
        <dbReference type="EMBL" id="CAL8068619.1"/>
    </source>
</evidence>
<dbReference type="Proteomes" id="UP001642540">
    <property type="component" value="Unassembled WGS sequence"/>
</dbReference>
<dbReference type="EMBL" id="CAXLJM020000002">
    <property type="protein sequence ID" value="CAL8068619.1"/>
    <property type="molecule type" value="Genomic_DNA"/>
</dbReference>
<reference evidence="1 2" key="1">
    <citation type="submission" date="2024-08" db="EMBL/GenBank/DDBJ databases">
        <authorList>
            <person name="Cucini C."/>
            <person name="Frati F."/>
        </authorList>
    </citation>
    <scope>NUCLEOTIDE SEQUENCE [LARGE SCALE GENOMIC DNA]</scope>
</reference>
<gene>
    <name evidence="1" type="ORF">ODALV1_LOCUS385</name>
</gene>
<sequence>MDQMCEAEQIARIEQPPQYYSSYGGYRFSTCYNGNSFKLCYNGYYSEYDYGDNIVSQNCGNTWAHWV</sequence>
<comment type="caution">
    <text evidence="1">The sequence shown here is derived from an EMBL/GenBank/DDBJ whole genome shotgun (WGS) entry which is preliminary data.</text>
</comment>
<accession>A0ABP1PII2</accession>
<protein>
    <recommendedName>
        <fullName evidence="3">Chitin-binding type-2 domain-containing protein</fullName>
    </recommendedName>
</protein>
<evidence type="ECO:0000313" key="2">
    <source>
        <dbReference type="Proteomes" id="UP001642540"/>
    </source>
</evidence>
<evidence type="ECO:0008006" key="3">
    <source>
        <dbReference type="Google" id="ProtNLM"/>
    </source>
</evidence>